<dbReference type="RefSeq" id="WP_183998993.1">
    <property type="nucleotide sequence ID" value="NZ_JACIEH010000003.1"/>
</dbReference>
<evidence type="ECO:0000313" key="3">
    <source>
        <dbReference type="Proteomes" id="UP000557392"/>
    </source>
</evidence>
<dbReference type="InterPro" id="IPR008979">
    <property type="entry name" value="Galactose-bd-like_sf"/>
</dbReference>
<protein>
    <recommendedName>
        <fullName evidence="4">CBM-cenC domain-containing protein</fullName>
    </recommendedName>
</protein>
<accession>A0A7W6JUA9</accession>
<keyword evidence="1" id="KW-0732">Signal</keyword>
<feature type="signal peptide" evidence="1">
    <location>
        <begin position="1"/>
        <end position="21"/>
    </location>
</feature>
<evidence type="ECO:0000313" key="2">
    <source>
        <dbReference type="EMBL" id="MBB4099610.1"/>
    </source>
</evidence>
<reference evidence="2 3" key="1">
    <citation type="submission" date="2020-08" db="EMBL/GenBank/DDBJ databases">
        <title>Genomic Encyclopedia of Type Strains, Phase IV (KMG-IV): sequencing the most valuable type-strain genomes for metagenomic binning, comparative biology and taxonomic classification.</title>
        <authorList>
            <person name="Goeker M."/>
        </authorList>
    </citation>
    <scope>NUCLEOTIDE SEQUENCE [LARGE SCALE GENOMIC DNA]</scope>
    <source>
        <strain evidence="2 3">DSM 101806</strain>
    </source>
</reference>
<feature type="chain" id="PRO_5031401984" description="CBM-cenC domain-containing protein" evidence="1">
    <location>
        <begin position="22"/>
        <end position="188"/>
    </location>
</feature>
<proteinExistence type="predicted"/>
<dbReference type="EMBL" id="JACIEH010000003">
    <property type="protein sequence ID" value="MBB4099610.1"/>
    <property type="molecule type" value="Genomic_DNA"/>
</dbReference>
<comment type="caution">
    <text evidence="2">The sequence shown here is derived from an EMBL/GenBank/DDBJ whole genome shotgun (WGS) entry which is preliminary data.</text>
</comment>
<dbReference type="Gene3D" id="2.60.120.260">
    <property type="entry name" value="Galactose-binding domain-like"/>
    <property type="match status" value="1"/>
</dbReference>
<name>A0A7W6JUA9_9SPHN</name>
<evidence type="ECO:0000256" key="1">
    <source>
        <dbReference type="SAM" id="SignalP"/>
    </source>
</evidence>
<evidence type="ECO:0008006" key="4">
    <source>
        <dbReference type="Google" id="ProtNLM"/>
    </source>
</evidence>
<gene>
    <name evidence="2" type="ORF">GGR46_003182</name>
</gene>
<organism evidence="2 3">
    <name type="scientific">Sphingomonas kyeonggiensis</name>
    <dbReference type="NCBI Taxonomy" id="1268553"/>
    <lineage>
        <taxon>Bacteria</taxon>
        <taxon>Pseudomonadati</taxon>
        <taxon>Pseudomonadota</taxon>
        <taxon>Alphaproteobacteria</taxon>
        <taxon>Sphingomonadales</taxon>
        <taxon>Sphingomonadaceae</taxon>
        <taxon>Sphingomonas</taxon>
    </lineage>
</organism>
<sequence length="188" mass="19469">MTKRLALAAIALAIPAGLAFAPLAAQTAPAEPEVLNNANPDSFQVYGLPGGAKPQSVKDAKVQFGKAIRVETPGGGNPWSIGVNSPLQLGVKKGDKIVIAFYARVQKPAEGATTAEIANAQIQLAAAPYTKLFGNPVTVGPDWKLYTAAGHADRDYAKGELAAALHVNTAKQTLDIGAMAVLNYGQKP</sequence>
<dbReference type="Proteomes" id="UP000557392">
    <property type="component" value="Unassembled WGS sequence"/>
</dbReference>
<dbReference type="SUPFAM" id="SSF49785">
    <property type="entry name" value="Galactose-binding domain-like"/>
    <property type="match status" value="1"/>
</dbReference>
<dbReference type="AlphaFoldDB" id="A0A7W6JUA9"/>
<keyword evidence="3" id="KW-1185">Reference proteome</keyword>